<proteinExistence type="predicted"/>
<reference evidence="2" key="1">
    <citation type="submission" date="2015-10" db="EMBL/GenBank/DDBJ databases">
        <title>Draft Genome Sequences of 11 Lactococcus lactis subspecies cremoris strains.</title>
        <authorList>
            <person name="Wels M."/>
            <person name="Backus L."/>
            <person name="Boekhorst J."/>
            <person name="Dijkstra A."/>
            <person name="Beerthuizen M."/>
            <person name="Kelly W."/>
            <person name="Siezen R."/>
            <person name="Bachmann H."/>
            <person name="Van Hijum S."/>
        </authorList>
    </citation>
    <scope>NUCLEOTIDE SEQUENCE [LARGE SCALE GENOMIC DNA]</scope>
    <source>
        <strain evidence="2">LMG9449</strain>
    </source>
</reference>
<dbReference type="EMBL" id="LKLS01000156">
    <property type="protein sequence ID" value="KSU16394.1"/>
    <property type="molecule type" value="Genomic_DNA"/>
</dbReference>
<comment type="caution">
    <text evidence="1">The sequence shown here is derived from an EMBL/GenBank/DDBJ whole genome shotgun (WGS) entry which is preliminary data.</text>
</comment>
<sequence>MLNLKSKVLISSSLLLLIGIGWSTGRLFEKTPQVSSKPTIKLTISNYSELNRSDNQNIQVLANVDKNKLHQLLTKQLDEGTQTPRFKNQATKK</sequence>
<dbReference type="RefSeq" id="WP_235587402.1">
    <property type="nucleotide sequence ID" value="NZ_LKLS01000156.1"/>
</dbReference>
<dbReference type="AlphaFoldDB" id="A0A0V8DSL6"/>
<name>A0A0V8DSL6_LACLL</name>
<evidence type="ECO:0000313" key="2">
    <source>
        <dbReference type="Proteomes" id="UP000053612"/>
    </source>
</evidence>
<dbReference type="Proteomes" id="UP000053612">
    <property type="component" value="Unassembled WGS sequence"/>
</dbReference>
<dbReference type="PATRIC" id="fig|1360.109.peg.601"/>
<evidence type="ECO:0000313" key="1">
    <source>
        <dbReference type="EMBL" id="KSU16394.1"/>
    </source>
</evidence>
<accession>A0A0V8DSL6</accession>
<protein>
    <submittedName>
        <fullName evidence="1">Uncharacterized protein</fullName>
    </submittedName>
</protein>
<gene>
    <name evidence="1" type="ORF">LMG9449_2094</name>
</gene>
<organism evidence="1 2">
    <name type="scientific">Lactococcus lactis subsp. lactis</name>
    <name type="common">Streptococcus lactis</name>
    <dbReference type="NCBI Taxonomy" id="1360"/>
    <lineage>
        <taxon>Bacteria</taxon>
        <taxon>Bacillati</taxon>
        <taxon>Bacillota</taxon>
        <taxon>Bacilli</taxon>
        <taxon>Lactobacillales</taxon>
        <taxon>Streptococcaceae</taxon>
        <taxon>Lactococcus</taxon>
    </lineage>
</organism>